<name>A0AAD4KHA1_9EURO</name>
<dbReference type="RefSeq" id="XP_046067798.1">
    <property type="nucleotide sequence ID" value="XM_046214402.1"/>
</dbReference>
<accession>A0AAD4KHA1</accession>
<protein>
    <submittedName>
        <fullName evidence="1">Uncharacterized protein</fullName>
    </submittedName>
</protein>
<organism evidence="1 2">
    <name type="scientific">Talaromyces proteolyticus</name>
    <dbReference type="NCBI Taxonomy" id="1131652"/>
    <lineage>
        <taxon>Eukaryota</taxon>
        <taxon>Fungi</taxon>
        <taxon>Dikarya</taxon>
        <taxon>Ascomycota</taxon>
        <taxon>Pezizomycotina</taxon>
        <taxon>Eurotiomycetes</taxon>
        <taxon>Eurotiomycetidae</taxon>
        <taxon>Eurotiales</taxon>
        <taxon>Trichocomaceae</taxon>
        <taxon>Talaromyces</taxon>
        <taxon>Talaromyces sect. Bacilispori</taxon>
    </lineage>
</organism>
<evidence type="ECO:0000313" key="1">
    <source>
        <dbReference type="EMBL" id="KAH8691801.1"/>
    </source>
</evidence>
<dbReference type="AlphaFoldDB" id="A0AAD4KHA1"/>
<keyword evidence="2" id="KW-1185">Reference proteome</keyword>
<proteinExistence type="predicted"/>
<sequence>MASLKITIAIDSDGQVEDVDEEYVQKLMDWLQYFTRLKPERKSEVAEKLESSRQSLFTAEVIRSQQYIDQQYINPIYLTQGAEPRFDTPPILATTTNMLSRRINSSPTSVDRDLFVPAIHDAPETFSMTTTISEPAEETNYVQGHTSDYTRQTTIATSVTGLSVTDVSETDQSVTDLALSKAVNNCVQENLDEFIQYDLAIWAKQGLWLVQPSLQSFLDPVTNCRDEMFRAGIDNPWNSKKISRRFARVRLVYWFEEECKAIREKSPSQGIDRRRAAVDAIMKKFYGDWDQVKDSNREARRRRFHNEKNIGKKWCQLANWIDPGILVISGDQMDTEMLVHSKNIRGKSIETLALKILNDPRPIKSYCQVFEAIVKLFMTQKAFSDDRYKDWSEKAKAALKGCQKASGEIQSLPSLSNPHSFIHEYLRAVNGE</sequence>
<comment type="caution">
    <text evidence="1">The sequence shown here is derived from an EMBL/GenBank/DDBJ whole genome shotgun (WGS) entry which is preliminary data.</text>
</comment>
<dbReference type="EMBL" id="JAJTJA010000011">
    <property type="protein sequence ID" value="KAH8691801.1"/>
    <property type="molecule type" value="Genomic_DNA"/>
</dbReference>
<reference evidence="1" key="1">
    <citation type="submission" date="2021-12" db="EMBL/GenBank/DDBJ databases">
        <title>Convergent genome expansion in fungi linked to evolution of root-endophyte symbiosis.</title>
        <authorList>
            <consortium name="DOE Joint Genome Institute"/>
            <person name="Ke Y.-H."/>
            <person name="Bonito G."/>
            <person name="Liao H.-L."/>
            <person name="Looney B."/>
            <person name="Rojas-Flechas A."/>
            <person name="Nash J."/>
            <person name="Hameed K."/>
            <person name="Schadt C."/>
            <person name="Martin F."/>
            <person name="Crous P.W."/>
            <person name="Miettinen O."/>
            <person name="Magnuson J.K."/>
            <person name="Labbe J."/>
            <person name="Jacobson D."/>
            <person name="Doktycz M.J."/>
            <person name="Veneault-Fourrey C."/>
            <person name="Kuo A."/>
            <person name="Mondo S."/>
            <person name="Calhoun S."/>
            <person name="Riley R."/>
            <person name="Ohm R."/>
            <person name="LaButti K."/>
            <person name="Andreopoulos B."/>
            <person name="Pangilinan J."/>
            <person name="Nolan M."/>
            <person name="Tritt A."/>
            <person name="Clum A."/>
            <person name="Lipzen A."/>
            <person name="Daum C."/>
            <person name="Barry K."/>
            <person name="Grigoriev I.V."/>
            <person name="Vilgalys R."/>
        </authorList>
    </citation>
    <scope>NUCLEOTIDE SEQUENCE</scope>
    <source>
        <strain evidence="1">PMI_201</strain>
    </source>
</reference>
<evidence type="ECO:0000313" key="2">
    <source>
        <dbReference type="Proteomes" id="UP001201262"/>
    </source>
</evidence>
<gene>
    <name evidence="1" type="ORF">BGW36DRAFT_362838</name>
</gene>
<dbReference type="GeneID" id="70244689"/>
<dbReference type="Proteomes" id="UP001201262">
    <property type="component" value="Unassembled WGS sequence"/>
</dbReference>